<dbReference type="GO" id="GO:0004565">
    <property type="term" value="F:beta-galactosidase activity"/>
    <property type="evidence" value="ECO:0007669"/>
    <property type="project" value="UniProtKB-EC"/>
</dbReference>
<dbReference type="EMBL" id="BBMS01000027">
    <property type="protein sequence ID" value="GAL27283.1"/>
    <property type="molecule type" value="Genomic_DNA"/>
</dbReference>
<sequence>MNTYAQGITSFNRGWEFALVDDFYSEPNWQPVTIPHDWSIAFDYQESADGATGYLKGGVGRYRKSFVIDNYTRDKRVFIVFDAIYSHAQIIINGHQLDVSPNGYVPIRLDVSRFVEFDNQANVIEIYVDRTRDVDSRWYLDLVSTEMSRLKSNLRPLLRAIVFG</sequence>
<dbReference type="Proteomes" id="UP000029223">
    <property type="component" value="Unassembled WGS sequence"/>
</dbReference>
<feature type="domain" description="Beta-mannosidase-like galactose-binding" evidence="2">
    <location>
        <begin position="62"/>
        <end position="131"/>
    </location>
</feature>
<dbReference type="InterPro" id="IPR054593">
    <property type="entry name" value="Beta-mannosidase-like_N2"/>
</dbReference>
<dbReference type="Gene3D" id="2.60.120.260">
    <property type="entry name" value="Galactose-binding domain-like"/>
    <property type="match status" value="1"/>
</dbReference>
<dbReference type="EC" id="3.2.1.23" evidence="3"/>
<dbReference type="PANTHER" id="PTHR42732">
    <property type="entry name" value="BETA-GALACTOSIDASE"/>
    <property type="match status" value="1"/>
</dbReference>
<gene>
    <name evidence="3" type="ORF">JCM19239_2095</name>
</gene>
<dbReference type="PANTHER" id="PTHR42732:SF1">
    <property type="entry name" value="BETA-MANNOSIDASE"/>
    <property type="match status" value="1"/>
</dbReference>
<comment type="caution">
    <text evidence="3">The sequence shown here is derived from an EMBL/GenBank/DDBJ whole genome shotgun (WGS) entry which is preliminary data.</text>
</comment>
<accession>A0ABQ0JET7</accession>
<reference evidence="4" key="2">
    <citation type="submission" date="2014-09" db="EMBL/GenBank/DDBJ databases">
        <authorList>
            <consortium name="NBRP consortium"/>
            <person name="Sawabe T."/>
            <person name="Meirelles P."/>
            <person name="Nakanishi M."/>
            <person name="Sayaka M."/>
            <person name="Hattori M."/>
            <person name="Ohkuma M."/>
        </authorList>
    </citation>
    <scope>NUCLEOTIDE SEQUENCE [LARGE SCALE GENOMIC DNA]</scope>
    <source>
        <strain evidence="4">JCM 19239</strain>
    </source>
</reference>
<reference evidence="4" key="1">
    <citation type="submission" date="2014-09" db="EMBL/GenBank/DDBJ databases">
        <title>Vibrio variabilis JCM 19239. (C206) whole genome shotgun sequence.</title>
        <authorList>
            <person name="Sawabe T."/>
            <person name="Meirelles P."/>
            <person name="Nakanishi M."/>
            <person name="Sayaka M."/>
            <person name="Hattori M."/>
            <person name="Ohkuma M."/>
        </authorList>
    </citation>
    <scope>NUCLEOTIDE SEQUENCE [LARGE SCALE GENOMIC DNA]</scope>
    <source>
        <strain evidence="4">JCM 19239</strain>
    </source>
</reference>
<keyword evidence="3" id="KW-0326">Glycosidase</keyword>
<protein>
    <submittedName>
        <fullName evidence="3">Beta-galactosidase</fullName>
        <ecNumber evidence="3">3.2.1.23</ecNumber>
    </submittedName>
</protein>
<name>A0ABQ0JET7_9VIBR</name>
<dbReference type="SUPFAM" id="SSF49785">
    <property type="entry name" value="Galactose-binding domain-like"/>
    <property type="match status" value="1"/>
</dbReference>
<proteinExistence type="predicted"/>
<evidence type="ECO:0000313" key="3">
    <source>
        <dbReference type="EMBL" id="GAL27283.1"/>
    </source>
</evidence>
<keyword evidence="1 3" id="KW-0378">Hydrolase</keyword>
<evidence type="ECO:0000313" key="4">
    <source>
        <dbReference type="Proteomes" id="UP000029223"/>
    </source>
</evidence>
<evidence type="ECO:0000259" key="2">
    <source>
        <dbReference type="Pfam" id="PF22666"/>
    </source>
</evidence>
<dbReference type="Pfam" id="PF22666">
    <property type="entry name" value="Glyco_hydro_2_N2"/>
    <property type="match status" value="1"/>
</dbReference>
<dbReference type="InterPro" id="IPR051913">
    <property type="entry name" value="GH2_Domain-Containing"/>
</dbReference>
<evidence type="ECO:0000256" key="1">
    <source>
        <dbReference type="ARBA" id="ARBA00022801"/>
    </source>
</evidence>
<organism evidence="3 4">
    <name type="scientific">Vibrio variabilis</name>
    <dbReference type="NCBI Taxonomy" id="990271"/>
    <lineage>
        <taxon>Bacteria</taxon>
        <taxon>Pseudomonadati</taxon>
        <taxon>Pseudomonadota</taxon>
        <taxon>Gammaproteobacteria</taxon>
        <taxon>Vibrionales</taxon>
        <taxon>Vibrionaceae</taxon>
        <taxon>Vibrio</taxon>
    </lineage>
</organism>
<dbReference type="InterPro" id="IPR008979">
    <property type="entry name" value="Galactose-bd-like_sf"/>
</dbReference>
<keyword evidence="4" id="KW-1185">Reference proteome</keyword>